<proteinExistence type="predicted"/>
<protein>
    <submittedName>
        <fullName evidence="1">Uncharacterized protein</fullName>
    </submittedName>
</protein>
<sequence>MLAGFGTACYKDHFRAGVAARGLRYQYDSLMAFWDPKIICGSQNPFLIPNNDEEQTTMFPLIPNDDEEQTTMFPLIPNDYP</sequence>
<gene>
    <name evidence="1" type="ORF">D8674_022676</name>
</gene>
<dbReference type="Proteomes" id="UP000327157">
    <property type="component" value="Chromosome 3"/>
</dbReference>
<dbReference type="AlphaFoldDB" id="A0A5N5GL57"/>
<evidence type="ECO:0000313" key="1">
    <source>
        <dbReference type="EMBL" id="KAB2616088.1"/>
    </source>
</evidence>
<dbReference type="EMBL" id="SMOL01000402">
    <property type="protein sequence ID" value="KAB2616088.1"/>
    <property type="molecule type" value="Genomic_DNA"/>
</dbReference>
<reference evidence="2" key="2">
    <citation type="submission" date="2019-10" db="EMBL/GenBank/DDBJ databases">
        <title>A de novo genome assembly of a pear dwarfing rootstock.</title>
        <authorList>
            <person name="Wang F."/>
            <person name="Wang J."/>
            <person name="Li S."/>
            <person name="Zhang Y."/>
            <person name="Fang M."/>
            <person name="Ma L."/>
            <person name="Zhao Y."/>
            <person name="Jiang S."/>
        </authorList>
    </citation>
    <scope>NUCLEOTIDE SEQUENCE [LARGE SCALE GENOMIC DNA]</scope>
</reference>
<comment type="caution">
    <text evidence="1">The sequence shown here is derived from an EMBL/GenBank/DDBJ whole genome shotgun (WGS) entry which is preliminary data.</text>
</comment>
<keyword evidence="2" id="KW-1185">Reference proteome</keyword>
<name>A0A5N5GL57_9ROSA</name>
<evidence type="ECO:0000313" key="2">
    <source>
        <dbReference type="Proteomes" id="UP000327157"/>
    </source>
</evidence>
<reference evidence="1 2" key="1">
    <citation type="submission" date="2019-09" db="EMBL/GenBank/DDBJ databases">
        <authorList>
            <person name="Ou C."/>
        </authorList>
    </citation>
    <scope>NUCLEOTIDE SEQUENCE [LARGE SCALE GENOMIC DNA]</scope>
    <source>
        <strain evidence="1">S2</strain>
        <tissue evidence="1">Leaf</tissue>
    </source>
</reference>
<reference evidence="1 2" key="3">
    <citation type="submission" date="2019-11" db="EMBL/GenBank/DDBJ databases">
        <title>A de novo genome assembly of a pear dwarfing rootstock.</title>
        <authorList>
            <person name="Wang F."/>
            <person name="Wang J."/>
            <person name="Li S."/>
            <person name="Zhang Y."/>
            <person name="Fang M."/>
            <person name="Ma L."/>
            <person name="Zhao Y."/>
            <person name="Jiang S."/>
        </authorList>
    </citation>
    <scope>NUCLEOTIDE SEQUENCE [LARGE SCALE GENOMIC DNA]</scope>
    <source>
        <strain evidence="1">S2</strain>
        <tissue evidence="1">Leaf</tissue>
    </source>
</reference>
<accession>A0A5N5GL57</accession>
<organism evidence="1 2">
    <name type="scientific">Pyrus ussuriensis x Pyrus communis</name>
    <dbReference type="NCBI Taxonomy" id="2448454"/>
    <lineage>
        <taxon>Eukaryota</taxon>
        <taxon>Viridiplantae</taxon>
        <taxon>Streptophyta</taxon>
        <taxon>Embryophyta</taxon>
        <taxon>Tracheophyta</taxon>
        <taxon>Spermatophyta</taxon>
        <taxon>Magnoliopsida</taxon>
        <taxon>eudicotyledons</taxon>
        <taxon>Gunneridae</taxon>
        <taxon>Pentapetalae</taxon>
        <taxon>rosids</taxon>
        <taxon>fabids</taxon>
        <taxon>Rosales</taxon>
        <taxon>Rosaceae</taxon>
        <taxon>Amygdaloideae</taxon>
        <taxon>Maleae</taxon>
        <taxon>Pyrus</taxon>
    </lineage>
</organism>